<accession>A0A2J8TRB2</accession>
<evidence type="ECO:0000259" key="5">
    <source>
        <dbReference type="Pfam" id="PF00478"/>
    </source>
</evidence>
<comment type="caution">
    <text evidence="6">The sequence shown here is derived from an EMBL/GenBank/DDBJ whole genome shotgun (WGS) entry which is preliminary data.</text>
</comment>
<evidence type="ECO:0000313" key="6">
    <source>
        <dbReference type="EMBL" id="PNJ35562.1"/>
    </source>
</evidence>
<dbReference type="InterPro" id="IPR050139">
    <property type="entry name" value="GMP_reductase"/>
</dbReference>
<keyword evidence="3" id="KW-0521">NADP</keyword>
<dbReference type="GO" id="GO:0003920">
    <property type="term" value="F:GMP reductase activity"/>
    <property type="evidence" value="ECO:0007669"/>
    <property type="project" value="UniProtKB-EC"/>
</dbReference>
<dbReference type="InterPro" id="IPR013785">
    <property type="entry name" value="Aldolase_TIM"/>
</dbReference>
<evidence type="ECO:0000256" key="3">
    <source>
        <dbReference type="ARBA" id="ARBA00022857"/>
    </source>
</evidence>
<proteinExistence type="predicted"/>
<protein>
    <recommendedName>
        <fullName evidence="2">GMP reductase</fullName>
        <ecNumber evidence="1">1.7.1.7</ecNumber>
    </recommendedName>
</protein>
<dbReference type="InterPro" id="IPR001093">
    <property type="entry name" value="IMP_DH_GMPRt"/>
</dbReference>
<feature type="non-terminal residue" evidence="6">
    <location>
        <position position="1"/>
    </location>
</feature>
<organism evidence="6">
    <name type="scientific">Pongo abelii</name>
    <name type="common">Sumatran orangutan</name>
    <name type="synonym">Pongo pygmaeus abelii</name>
    <dbReference type="NCBI Taxonomy" id="9601"/>
    <lineage>
        <taxon>Eukaryota</taxon>
        <taxon>Metazoa</taxon>
        <taxon>Chordata</taxon>
        <taxon>Craniata</taxon>
        <taxon>Vertebrata</taxon>
        <taxon>Euteleostomi</taxon>
        <taxon>Mammalia</taxon>
        <taxon>Eutheria</taxon>
        <taxon>Euarchontoglires</taxon>
        <taxon>Primates</taxon>
        <taxon>Haplorrhini</taxon>
        <taxon>Catarrhini</taxon>
        <taxon>Hominidae</taxon>
        <taxon>Pongo</taxon>
    </lineage>
</organism>
<name>A0A2J8TRB2_PONAB</name>
<evidence type="ECO:0000256" key="1">
    <source>
        <dbReference type="ARBA" id="ARBA00012678"/>
    </source>
</evidence>
<dbReference type="SUPFAM" id="SSF51412">
    <property type="entry name" value="Inosine monophosphate dehydrogenase (IMPDH)"/>
    <property type="match status" value="1"/>
</dbReference>
<keyword evidence="4" id="KW-0560">Oxidoreductase</keyword>
<dbReference type="AlphaFoldDB" id="A0A2J8TRB2"/>
<dbReference type="Gene3D" id="3.20.20.70">
    <property type="entry name" value="Aldolase class I"/>
    <property type="match status" value="1"/>
</dbReference>
<reference evidence="6" key="1">
    <citation type="submission" date="2017-12" db="EMBL/GenBank/DDBJ databases">
        <title>High-resolution comparative analysis of great ape genomes.</title>
        <authorList>
            <person name="Pollen A."/>
            <person name="Hastie A."/>
            <person name="Hormozdiari F."/>
            <person name="Dougherty M."/>
            <person name="Liu R."/>
            <person name="Chaisson M."/>
            <person name="Hoppe E."/>
            <person name="Hill C."/>
            <person name="Pang A."/>
            <person name="Hillier L."/>
            <person name="Baker C."/>
            <person name="Armstrong J."/>
            <person name="Shendure J."/>
            <person name="Paten B."/>
            <person name="Wilson R."/>
            <person name="Chao H."/>
            <person name="Schneider V."/>
            <person name="Ventura M."/>
            <person name="Kronenberg Z."/>
            <person name="Murali S."/>
            <person name="Gordon D."/>
            <person name="Cantsilieris S."/>
            <person name="Munson K."/>
            <person name="Nelson B."/>
            <person name="Raja A."/>
            <person name="Underwood J."/>
            <person name="Diekhans M."/>
            <person name="Fiddes I."/>
            <person name="Haussler D."/>
            <person name="Eichler E."/>
        </authorList>
    </citation>
    <scope>NUCLEOTIDE SEQUENCE [LARGE SCALE GENOMIC DNA]</scope>
    <source>
        <strain evidence="6">Susie</strain>
    </source>
</reference>
<feature type="domain" description="IMP dehydrogenase/GMP reductase" evidence="5">
    <location>
        <begin position="1"/>
        <end position="40"/>
    </location>
</feature>
<dbReference type="PANTHER" id="PTHR43170:SF4">
    <property type="entry name" value="GMP REDUCTASE 2"/>
    <property type="match status" value="1"/>
</dbReference>
<dbReference type="EMBL" id="NDHI03003485">
    <property type="protein sequence ID" value="PNJ35562.1"/>
    <property type="molecule type" value="Genomic_DNA"/>
</dbReference>
<evidence type="ECO:0000256" key="2">
    <source>
        <dbReference type="ARBA" id="ARBA00015800"/>
    </source>
</evidence>
<gene>
    <name evidence="6" type="ORF">CR201_G0032633</name>
</gene>
<dbReference type="PANTHER" id="PTHR43170">
    <property type="entry name" value="GMP REDUCTASE"/>
    <property type="match status" value="1"/>
</dbReference>
<sequence>GVGYPQLSAVMECADAAHGLKGHIISDGGCSCPGDVAKAFELQRERQWKFLLKEMWNIPSETS</sequence>
<dbReference type="Pfam" id="PF00478">
    <property type="entry name" value="IMPDH"/>
    <property type="match status" value="1"/>
</dbReference>
<dbReference type="EC" id="1.7.1.7" evidence="1"/>
<evidence type="ECO:0000256" key="4">
    <source>
        <dbReference type="ARBA" id="ARBA00023002"/>
    </source>
</evidence>